<dbReference type="PANTHER" id="PTHR43266">
    <property type="entry name" value="MACROLIDE-EFFLUX PROTEIN"/>
    <property type="match status" value="1"/>
</dbReference>
<evidence type="ECO:0000313" key="8">
    <source>
        <dbReference type="Proteomes" id="UP000190951"/>
    </source>
</evidence>
<reference evidence="7 8" key="1">
    <citation type="submission" date="2022-04" db="EMBL/GenBank/DDBJ databases">
        <title>Genome sequence of C. roseum typestrain.</title>
        <authorList>
            <person name="Poehlein A."/>
            <person name="Schoch T."/>
            <person name="Duerre P."/>
            <person name="Daniel R."/>
        </authorList>
    </citation>
    <scope>NUCLEOTIDE SEQUENCE [LARGE SCALE GENOMIC DNA]</scope>
    <source>
        <strain evidence="7 8">DSM 7320</strain>
        <plasmid evidence="7 8">p330</plasmid>
    </source>
</reference>
<accession>A0A1S8LZQ8</accession>
<proteinExistence type="predicted"/>
<dbReference type="EMBL" id="CP096984">
    <property type="protein sequence ID" value="URZ13848.1"/>
    <property type="molecule type" value="Genomic_DNA"/>
</dbReference>
<keyword evidence="2" id="KW-0813">Transport</keyword>
<evidence type="ECO:0000256" key="6">
    <source>
        <dbReference type="ARBA" id="ARBA00023136"/>
    </source>
</evidence>
<evidence type="ECO:0000256" key="3">
    <source>
        <dbReference type="ARBA" id="ARBA00022475"/>
    </source>
</evidence>
<dbReference type="PANTHER" id="PTHR43266:SF9">
    <property type="entry name" value="PERMEASE, MAJOR FACILITATOR SUPERFAMILY-RELATED"/>
    <property type="match status" value="1"/>
</dbReference>
<dbReference type="SUPFAM" id="SSF103473">
    <property type="entry name" value="MFS general substrate transporter"/>
    <property type="match status" value="1"/>
</dbReference>
<dbReference type="InterPro" id="IPR020846">
    <property type="entry name" value="MFS_dom"/>
</dbReference>
<dbReference type="CDD" id="cd06173">
    <property type="entry name" value="MFS_MefA_like"/>
    <property type="match status" value="1"/>
</dbReference>
<keyword evidence="4" id="KW-0812">Transmembrane</keyword>
<geneLocation type="plasmid" evidence="7 8">
    <name>p330</name>
</geneLocation>
<evidence type="ECO:0000256" key="1">
    <source>
        <dbReference type="ARBA" id="ARBA00004651"/>
    </source>
</evidence>
<dbReference type="KEGG" id="crw:CROST_046260"/>
<keyword evidence="5" id="KW-1133">Transmembrane helix</keyword>
<dbReference type="InterPro" id="IPR010290">
    <property type="entry name" value="TM_effector"/>
</dbReference>
<dbReference type="InterPro" id="IPR036259">
    <property type="entry name" value="MFS_trans_sf"/>
</dbReference>
<dbReference type="PROSITE" id="PS50850">
    <property type="entry name" value="MFS"/>
    <property type="match status" value="1"/>
</dbReference>
<keyword evidence="7" id="KW-0614">Plasmid</keyword>
<keyword evidence="8" id="KW-1185">Reference proteome</keyword>
<protein>
    <submittedName>
        <fullName evidence="7">Enterobactin exporter EntS</fullName>
    </submittedName>
</protein>
<keyword evidence="3" id="KW-1003">Cell membrane</keyword>
<gene>
    <name evidence="7" type="primary">entS_6</name>
    <name evidence="7" type="ORF">CROST_046260</name>
</gene>
<evidence type="ECO:0000256" key="4">
    <source>
        <dbReference type="ARBA" id="ARBA00022692"/>
    </source>
</evidence>
<sequence length="418" mass="46887">MNNRNIQLYVLARFISLIGTGIQTIAVPLFILDLTGSGTAMGIFSVLTILPAIFTAVLSGIIGDRKNRKYVMIAMDLARGMLIFILALLATINYFNIYILFIMQIFLSIMDETFSGSSIGLMPELIDNTVLLQANSLKEGFDAVATIIGPALGGVLYGLFGIKIIFYINSVSFMLSAILSYFIIYKSNLVKKEKLSTKIFLREISEVLKFLFRKKGLFQLSLFAMLSNFLLVPLFDLIMPYALKKGIHFSSQQYGYITCFFTVGLLLGNVAISLYLKKFRLKLLMKIGLIFESFTTIIMCLLFLPIITLFFKGSIISLFIVMCIFYMLIGFFNATLNTPISTNLQELVPNDMRSRFFSIFGLLTQVAIPLGSFILGFTLDKIKYYDLLIALSLIIAIIALIFLLKACDEAYEAEIITK</sequence>
<dbReference type="Gene3D" id="1.20.1250.20">
    <property type="entry name" value="MFS general substrate transporter like domains"/>
    <property type="match status" value="1"/>
</dbReference>
<evidence type="ECO:0000256" key="2">
    <source>
        <dbReference type="ARBA" id="ARBA00022448"/>
    </source>
</evidence>
<dbReference type="GO" id="GO:0022857">
    <property type="term" value="F:transmembrane transporter activity"/>
    <property type="evidence" value="ECO:0007669"/>
    <property type="project" value="InterPro"/>
</dbReference>
<evidence type="ECO:0000313" key="7">
    <source>
        <dbReference type="EMBL" id="URZ13848.1"/>
    </source>
</evidence>
<dbReference type="GO" id="GO:0005886">
    <property type="term" value="C:plasma membrane"/>
    <property type="evidence" value="ECO:0007669"/>
    <property type="project" value="UniProtKB-SubCell"/>
</dbReference>
<dbReference type="RefSeq" id="WP_077834616.1">
    <property type="nucleotide sequence ID" value="NZ_CP096984.1"/>
</dbReference>
<name>A0A1S8LZQ8_9CLOT</name>
<dbReference type="Pfam" id="PF05977">
    <property type="entry name" value="MFS_3"/>
    <property type="match status" value="1"/>
</dbReference>
<comment type="subcellular location">
    <subcellularLocation>
        <location evidence="1">Cell membrane</location>
        <topology evidence="1">Multi-pass membrane protein</topology>
    </subcellularLocation>
</comment>
<evidence type="ECO:0000256" key="5">
    <source>
        <dbReference type="ARBA" id="ARBA00022989"/>
    </source>
</evidence>
<keyword evidence="6" id="KW-0472">Membrane</keyword>
<dbReference type="AlphaFoldDB" id="A0A1S8LZQ8"/>
<dbReference type="Proteomes" id="UP000190951">
    <property type="component" value="Plasmid p330"/>
</dbReference>
<dbReference type="STRING" id="84029.CROST_34250"/>
<organism evidence="7 8">
    <name type="scientific">Clostridium felsineum</name>
    <dbReference type="NCBI Taxonomy" id="36839"/>
    <lineage>
        <taxon>Bacteria</taxon>
        <taxon>Bacillati</taxon>
        <taxon>Bacillota</taxon>
        <taxon>Clostridia</taxon>
        <taxon>Eubacteriales</taxon>
        <taxon>Clostridiaceae</taxon>
        <taxon>Clostridium</taxon>
    </lineage>
</organism>